<evidence type="ECO:0000313" key="2">
    <source>
        <dbReference type="EMBL" id="MBQ0961204.1"/>
    </source>
</evidence>
<accession>A0A940YNN3</accession>
<keyword evidence="3" id="KW-1185">Reference proteome</keyword>
<feature type="transmembrane region" description="Helical" evidence="1">
    <location>
        <begin position="139"/>
        <end position="160"/>
    </location>
</feature>
<dbReference type="RefSeq" id="WP_210803878.1">
    <property type="nucleotide sequence ID" value="NZ_JAGQDE010000024.1"/>
</dbReference>
<reference evidence="2" key="1">
    <citation type="submission" date="2021-04" db="EMBL/GenBank/DDBJ databases">
        <title>The genome sequence of Ideonella sp. 4Y11.</title>
        <authorList>
            <person name="Liu Y."/>
        </authorList>
    </citation>
    <scope>NUCLEOTIDE SEQUENCE</scope>
    <source>
        <strain evidence="2">4Y11</strain>
    </source>
</reference>
<name>A0A940YNN3_9BURK</name>
<evidence type="ECO:0000256" key="1">
    <source>
        <dbReference type="SAM" id="Phobius"/>
    </source>
</evidence>
<comment type="caution">
    <text evidence="2">The sequence shown here is derived from an EMBL/GenBank/DDBJ whole genome shotgun (WGS) entry which is preliminary data.</text>
</comment>
<gene>
    <name evidence="2" type="ORF">KAK06_19765</name>
</gene>
<organism evidence="2 3">
    <name type="scientific">Ideonella aquatica</name>
    <dbReference type="NCBI Taxonomy" id="2824119"/>
    <lineage>
        <taxon>Bacteria</taxon>
        <taxon>Pseudomonadati</taxon>
        <taxon>Pseudomonadota</taxon>
        <taxon>Betaproteobacteria</taxon>
        <taxon>Burkholderiales</taxon>
        <taxon>Sphaerotilaceae</taxon>
        <taxon>Ideonella</taxon>
    </lineage>
</organism>
<sequence>MNPRLIDALLLATVATAIAVIWGTGLALPSHIATGFGVLGEATGYGERHLHLWMMTLLAVGLPLPLGYGMGLLAGREGQRLSIPQKAYWLAPERRMATLAAMEARVKVMATLLAAYPIGLHLLIVHAQRQQPPHLSHGLMLALHGVLVLGMLAWVVELNLRFGRTR</sequence>
<evidence type="ECO:0008006" key="4">
    <source>
        <dbReference type="Google" id="ProtNLM"/>
    </source>
</evidence>
<dbReference type="EMBL" id="JAGQDE010000024">
    <property type="protein sequence ID" value="MBQ0961204.1"/>
    <property type="molecule type" value="Genomic_DNA"/>
</dbReference>
<proteinExistence type="predicted"/>
<dbReference type="AlphaFoldDB" id="A0A940YNN3"/>
<feature type="transmembrane region" description="Helical" evidence="1">
    <location>
        <begin position="104"/>
        <end position="127"/>
    </location>
</feature>
<keyword evidence="1" id="KW-0472">Membrane</keyword>
<protein>
    <recommendedName>
        <fullName evidence="4">DUF1648 domain-containing protein</fullName>
    </recommendedName>
</protein>
<dbReference type="Proteomes" id="UP000678374">
    <property type="component" value="Unassembled WGS sequence"/>
</dbReference>
<keyword evidence="1" id="KW-0812">Transmembrane</keyword>
<feature type="transmembrane region" description="Helical" evidence="1">
    <location>
        <begin position="51"/>
        <end position="74"/>
    </location>
</feature>
<evidence type="ECO:0000313" key="3">
    <source>
        <dbReference type="Proteomes" id="UP000678374"/>
    </source>
</evidence>
<keyword evidence="1" id="KW-1133">Transmembrane helix</keyword>